<evidence type="ECO:0000256" key="1">
    <source>
        <dbReference type="ARBA" id="ARBA00022723"/>
    </source>
</evidence>
<dbReference type="EMBL" id="JASJQH010008437">
    <property type="protein sequence ID" value="KAK9692701.1"/>
    <property type="molecule type" value="Genomic_DNA"/>
</dbReference>
<evidence type="ECO:0000313" key="7">
    <source>
        <dbReference type="Proteomes" id="UP001479436"/>
    </source>
</evidence>
<keyword evidence="3" id="KW-0862">Zinc</keyword>
<comment type="caution">
    <text evidence="6">The sequence shown here is derived from an EMBL/GenBank/DDBJ whole genome shotgun (WGS) entry which is preliminary data.</text>
</comment>
<keyword evidence="1" id="KW-0479">Metal-binding</keyword>
<dbReference type="SUPFAM" id="SSF57850">
    <property type="entry name" value="RING/U-box"/>
    <property type="match status" value="2"/>
</dbReference>
<keyword evidence="2 4" id="KW-0863">Zinc-finger</keyword>
<proteinExistence type="predicted"/>
<protein>
    <submittedName>
        <fullName evidence="6">E3 ubiquitin-protein ligase</fullName>
        <ecNumber evidence="6">2.3.2.27</ecNumber>
    </submittedName>
</protein>
<evidence type="ECO:0000259" key="5">
    <source>
        <dbReference type="PROSITE" id="PS50089"/>
    </source>
</evidence>
<keyword evidence="6" id="KW-0808">Transferase</keyword>
<feature type="domain" description="RING-type" evidence="5">
    <location>
        <begin position="102"/>
        <end position="147"/>
    </location>
</feature>
<reference evidence="6 7" key="1">
    <citation type="submission" date="2023-04" db="EMBL/GenBank/DDBJ databases">
        <title>Genome of Basidiobolus ranarum AG-B5.</title>
        <authorList>
            <person name="Stajich J.E."/>
            <person name="Carter-House D."/>
            <person name="Gryganskyi A."/>
        </authorList>
    </citation>
    <scope>NUCLEOTIDE SEQUENCE [LARGE SCALE GENOMIC DNA]</scope>
    <source>
        <strain evidence="6 7">AG-B5</strain>
    </source>
</reference>
<keyword evidence="7" id="KW-1185">Reference proteome</keyword>
<evidence type="ECO:0000313" key="6">
    <source>
        <dbReference type="EMBL" id="KAK9692701.1"/>
    </source>
</evidence>
<dbReference type="SMART" id="SM00184">
    <property type="entry name" value="RING"/>
    <property type="match status" value="2"/>
</dbReference>
<organism evidence="6 7">
    <name type="scientific">Basidiobolus ranarum</name>
    <dbReference type="NCBI Taxonomy" id="34480"/>
    <lineage>
        <taxon>Eukaryota</taxon>
        <taxon>Fungi</taxon>
        <taxon>Fungi incertae sedis</taxon>
        <taxon>Zoopagomycota</taxon>
        <taxon>Entomophthoromycotina</taxon>
        <taxon>Basidiobolomycetes</taxon>
        <taxon>Basidiobolales</taxon>
        <taxon>Basidiobolaceae</taxon>
        <taxon>Basidiobolus</taxon>
    </lineage>
</organism>
<evidence type="ECO:0000256" key="2">
    <source>
        <dbReference type="ARBA" id="ARBA00022771"/>
    </source>
</evidence>
<accession>A0ABR2VPR9</accession>
<evidence type="ECO:0000256" key="4">
    <source>
        <dbReference type="PROSITE-ProRule" id="PRU00175"/>
    </source>
</evidence>
<name>A0ABR2VPR9_9FUNG</name>
<dbReference type="InterPro" id="IPR013083">
    <property type="entry name" value="Znf_RING/FYVE/PHD"/>
</dbReference>
<feature type="domain" description="RING-type" evidence="5">
    <location>
        <begin position="175"/>
        <end position="234"/>
    </location>
</feature>
<dbReference type="EC" id="2.3.2.27" evidence="6"/>
<sequence length="247" mass="27174">MPINNGSHPTDGTTIIIPVTFHSPSIGQSYLDSDIGLTNSANNSHILRQLLQRYSNLLLLPHHQRREGMGVLSNTLPASKQVMTKLATVSITSSHLSSQPSCSICHDEFACEGGLKSKVREMPCHHIFHEHCLFPWLAKCNTCPMCRSQIEAEPSAPLRTYQLLQVGNTDHSGACGHCHNSLNGECEEEQTSSATITLIGCKHIFHTSCLCKVALKERGIPLSQHSYVRCPTCQMEHLIKSSLLLPS</sequence>
<dbReference type="Gene3D" id="3.30.40.10">
    <property type="entry name" value="Zinc/RING finger domain, C3HC4 (zinc finger)"/>
    <property type="match status" value="2"/>
</dbReference>
<dbReference type="PANTHER" id="PTHR15710:SF243">
    <property type="entry name" value="E3 UBIQUITIN-PROTEIN LIGASE PRAJA-2 ISOFORM X1"/>
    <property type="match status" value="1"/>
</dbReference>
<dbReference type="InterPro" id="IPR001841">
    <property type="entry name" value="Znf_RING"/>
</dbReference>
<dbReference type="Pfam" id="PF13639">
    <property type="entry name" value="zf-RING_2"/>
    <property type="match status" value="1"/>
</dbReference>
<dbReference type="PROSITE" id="PS50089">
    <property type="entry name" value="ZF_RING_2"/>
    <property type="match status" value="2"/>
</dbReference>
<gene>
    <name evidence="6" type="primary">PJA2_2</name>
    <name evidence="6" type="ORF">K7432_014220</name>
</gene>
<evidence type="ECO:0000256" key="3">
    <source>
        <dbReference type="ARBA" id="ARBA00022833"/>
    </source>
</evidence>
<keyword evidence="6" id="KW-0012">Acyltransferase</keyword>
<dbReference type="GO" id="GO:0061630">
    <property type="term" value="F:ubiquitin protein ligase activity"/>
    <property type="evidence" value="ECO:0007669"/>
    <property type="project" value="UniProtKB-EC"/>
</dbReference>
<dbReference type="Proteomes" id="UP001479436">
    <property type="component" value="Unassembled WGS sequence"/>
</dbReference>
<dbReference type="PANTHER" id="PTHR15710">
    <property type="entry name" value="E3 UBIQUITIN-PROTEIN LIGASE PRAJA"/>
    <property type="match status" value="1"/>
</dbReference>